<reference evidence="1" key="1">
    <citation type="submission" date="2021-02" db="EMBL/GenBank/DDBJ databases">
        <authorList>
            <person name="Nowell W R."/>
        </authorList>
    </citation>
    <scope>NUCLEOTIDE SEQUENCE</scope>
</reference>
<feature type="non-terminal residue" evidence="1">
    <location>
        <position position="117"/>
    </location>
</feature>
<proteinExistence type="predicted"/>
<dbReference type="EMBL" id="CAJOBI010369543">
    <property type="protein sequence ID" value="CAF5229322.1"/>
    <property type="molecule type" value="Genomic_DNA"/>
</dbReference>
<sequence length="117" mass="13602">MQCLLLAKGKKLDPHSPVFVYWAKQKFILIKIGNIDIVACVKSKKPVCVYEYFYNVIKERHTNISHGGRDKTIFELNFQYSFIPRFAIDIFMKQCIQCQTRNPIKQHVVSKPIIALG</sequence>
<dbReference type="AlphaFoldDB" id="A0A8S3KHN6"/>
<name>A0A8S3KHN6_9BILA</name>
<evidence type="ECO:0000313" key="2">
    <source>
        <dbReference type="Proteomes" id="UP000676336"/>
    </source>
</evidence>
<protein>
    <recommendedName>
        <fullName evidence="3">Integrase zinc-binding domain-containing protein</fullName>
    </recommendedName>
</protein>
<accession>A0A8S3KHN6</accession>
<gene>
    <name evidence="1" type="ORF">SMN809_LOCUS86242</name>
</gene>
<comment type="caution">
    <text evidence="1">The sequence shown here is derived from an EMBL/GenBank/DDBJ whole genome shotgun (WGS) entry which is preliminary data.</text>
</comment>
<evidence type="ECO:0008006" key="3">
    <source>
        <dbReference type="Google" id="ProtNLM"/>
    </source>
</evidence>
<dbReference type="Proteomes" id="UP000676336">
    <property type="component" value="Unassembled WGS sequence"/>
</dbReference>
<organism evidence="1 2">
    <name type="scientific">Rotaria magnacalcarata</name>
    <dbReference type="NCBI Taxonomy" id="392030"/>
    <lineage>
        <taxon>Eukaryota</taxon>
        <taxon>Metazoa</taxon>
        <taxon>Spiralia</taxon>
        <taxon>Gnathifera</taxon>
        <taxon>Rotifera</taxon>
        <taxon>Eurotatoria</taxon>
        <taxon>Bdelloidea</taxon>
        <taxon>Philodinida</taxon>
        <taxon>Philodinidae</taxon>
        <taxon>Rotaria</taxon>
    </lineage>
</organism>
<evidence type="ECO:0000313" key="1">
    <source>
        <dbReference type="EMBL" id="CAF5229322.1"/>
    </source>
</evidence>